<protein>
    <submittedName>
        <fullName evidence="1">Dolichol phosphate-mannose biosynthesisregulatory protein-related</fullName>
    </submittedName>
</protein>
<proteinExistence type="predicted"/>
<reference evidence="2" key="1">
    <citation type="journal article" date="2019" name="Curr. Biol.">
        <title>Genome Sequence of Striga asiatica Provides Insight into the Evolution of Plant Parasitism.</title>
        <authorList>
            <person name="Yoshida S."/>
            <person name="Kim S."/>
            <person name="Wafula E.K."/>
            <person name="Tanskanen J."/>
            <person name="Kim Y.M."/>
            <person name="Honaas L."/>
            <person name="Yang Z."/>
            <person name="Spallek T."/>
            <person name="Conn C.E."/>
            <person name="Ichihashi Y."/>
            <person name="Cheong K."/>
            <person name="Cui S."/>
            <person name="Der J.P."/>
            <person name="Gundlach H."/>
            <person name="Jiao Y."/>
            <person name="Hori C."/>
            <person name="Ishida J.K."/>
            <person name="Kasahara H."/>
            <person name="Kiba T."/>
            <person name="Kim M.S."/>
            <person name="Koo N."/>
            <person name="Laohavisit A."/>
            <person name="Lee Y.H."/>
            <person name="Lumba S."/>
            <person name="McCourt P."/>
            <person name="Mortimer J.C."/>
            <person name="Mutuku J.M."/>
            <person name="Nomura T."/>
            <person name="Sasaki-Sekimoto Y."/>
            <person name="Seto Y."/>
            <person name="Wang Y."/>
            <person name="Wakatake T."/>
            <person name="Sakakibara H."/>
            <person name="Demura T."/>
            <person name="Yamaguchi S."/>
            <person name="Yoneyama K."/>
            <person name="Manabe R.I."/>
            <person name="Nelson D.C."/>
            <person name="Schulman A.H."/>
            <person name="Timko M.P."/>
            <person name="dePamphilis C.W."/>
            <person name="Choi D."/>
            <person name="Shirasu K."/>
        </authorList>
    </citation>
    <scope>NUCLEOTIDE SEQUENCE [LARGE SCALE GENOMIC DNA]</scope>
    <source>
        <strain evidence="2">cv. UVA1</strain>
    </source>
</reference>
<evidence type="ECO:0000313" key="1">
    <source>
        <dbReference type="EMBL" id="GER50025.1"/>
    </source>
</evidence>
<dbReference type="AlphaFoldDB" id="A0A5A7QXD5"/>
<gene>
    <name evidence="1" type="ORF">STAS_27304</name>
</gene>
<dbReference type="EMBL" id="BKCP01008959">
    <property type="protein sequence ID" value="GER50025.1"/>
    <property type="molecule type" value="Genomic_DNA"/>
</dbReference>
<comment type="caution">
    <text evidence="1">The sequence shown here is derived from an EMBL/GenBank/DDBJ whole genome shotgun (WGS) entry which is preliminary data.</text>
</comment>
<dbReference type="Proteomes" id="UP000325081">
    <property type="component" value="Unassembled WGS sequence"/>
</dbReference>
<evidence type="ECO:0000313" key="2">
    <source>
        <dbReference type="Proteomes" id="UP000325081"/>
    </source>
</evidence>
<accession>A0A5A7QXD5</accession>
<organism evidence="1 2">
    <name type="scientific">Striga asiatica</name>
    <name type="common">Asiatic witchweed</name>
    <name type="synonym">Buchnera asiatica</name>
    <dbReference type="NCBI Taxonomy" id="4170"/>
    <lineage>
        <taxon>Eukaryota</taxon>
        <taxon>Viridiplantae</taxon>
        <taxon>Streptophyta</taxon>
        <taxon>Embryophyta</taxon>
        <taxon>Tracheophyta</taxon>
        <taxon>Spermatophyta</taxon>
        <taxon>Magnoliopsida</taxon>
        <taxon>eudicotyledons</taxon>
        <taxon>Gunneridae</taxon>
        <taxon>Pentapetalae</taxon>
        <taxon>asterids</taxon>
        <taxon>lamiids</taxon>
        <taxon>Lamiales</taxon>
        <taxon>Orobanchaceae</taxon>
        <taxon>Buchnereae</taxon>
        <taxon>Striga</taxon>
    </lineage>
</organism>
<keyword evidence="2" id="KW-1185">Reference proteome</keyword>
<name>A0A5A7QXD5_STRAF</name>
<sequence>MEERKEGKASAGRVMEMDSSSDAAAAWVSRSASLWRHASTRCFSSRACACACLLGFEPDIFFFLMGEWLSSVVVAPPDRRQHWRWFAGRWCLEALVVRLILCAVDNDYRLERYFTPRDSKVGGERWESFKSNDINFQI</sequence>